<dbReference type="EMBL" id="CP004373">
    <property type="protein sequence ID" value="AHK72199.1"/>
    <property type="molecule type" value="Genomic_DNA"/>
</dbReference>
<reference evidence="1 2" key="1">
    <citation type="journal article" date="2015" name="Appl. Microbiol. Biotechnol.">
        <title>The consequence of an additional NADH dehydrogenase paralog on the growth of Gluconobacter oxydans DSM3504.</title>
        <authorList>
            <person name="Kostner D."/>
            <person name="Luchterhand B."/>
            <person name="Junker A."/>
            <person name="Volland S."/>
            <person name="Daniel R."/>
            <person name="Buchs J."/>
            <person name="Liebl W."/>
            <person name="Ehrenreich A."/>
        </authorList>
    </citation>
    <scope>NUCLEOTIDE SEQUENCE [LARGE SCALE GENOMIC DNA]</scope>
    <source>
        <strain evidence="1">DSM 3504</strain>
    </source>
</reference>
<evidence type="ECO:0000313" key="2">
    <source>
        <dbReference type="Proteomes" id="UP000031656"/>
    </source>
</evidence>
<dbReference type="GeneID" id="56906831"/>
<dbReference type="Proteomes" id="UP000031656">
    <property type="component" value="Chromosome"/>
</dbReference>
<gene>
    <name evidence="1" type="ORF">GLS_c23280</name>
</gene>
<sequence>MDFVIRNKSYIILFFCIEALFLYSAFSQDSISHINPPLSNQATQPASGPGEGTQKVPAFCEGFRKNPDGSWTVIHEMTISTNNGKIAIGPGLTISEGVSFFGVDIIGVLNRSCSNIGS</sequence>
<proteinExistence type="predicted"/>
<name>A0A067Z763_GLUOY</name>
<dbReference type="HOGENOM" id="CLU_2069781_0_0_5"/>
<protein>
    <submittedName>
        <fullName evidence="1">Uncharacterized protein</fullName>
    </submittedName>
</protein>
<organism evidence="1 2">
    <name type="scientific">Gluconobacter oxydans DSM 3504</name>
    <dbReference type="NCBI Taxonomy" id="1288313"/>
    <lineage>
        <taxon>Bacteria</taxon>
        <taxon>Pseudomonadati</taxon>
        <taxon>Pseudomonadota</taxon>
        <taxon>Alphaproteobacteria</taxon>
        <taxon>Acetobacterales</taxon>
        <taxon>Acetobacteraceae</taxon>
        <taxon>Gluconobacter</taxon>
    </lineage>
</organism>
<evidence type="ECO:0000313" key="1">
    <source>
        <dbReference type="EMBL" id="AHK72199.1"/>
    </source>
</evidence>
<accession>A0A067Z763</accession>
<dbReference type="AlphaFoldDB" id="A0A067Z763"/>
<dbReference type="KEGG" id="goy:GLS_c23280"/>
<dbReference type="RefSeq" id="WP_148295934.1">
    <property type="nucleotide sequence ID" value="NZ_CP004373.1"/>
</dbReference>